<gene>
    <name evidence="5" type="ordered locus">Cpin_6000</name>
</gene>
<dbReference type="PROSITE" id="PS01124">
    <property type="entry name" value="HTH_ARAC_FAMILY_2"/>
    <property type="match status" value="1"/>
</dbReference>
<dbReference type="SUPFAM" id="SSF51215">
    <property type="entry name" value="Regulatory protein AraC"/>
    <property type="match status" value="1"/>
</dbReference>
<protein>
    <submittedName>
        <fullName evidence="5">Transcriptional regulator, AraC family</fullName>
    </submittedName>
</protein>
<proteinExistence type="predicted"/>
<evidence type="ECO:0000256" key="1">
    <source>
        <dbReference type="ARBA" id="ARBA00023015"/>
    </source>
</evidence>
<dbReference type="Gene3D" id="1.10.10.60">
    <property type="entry name" value="Homeodomain-like"/>
    <property type="match status" value="1"/>
</dbReference>
<evidence type="ECO:0000256" key="2">
    <source>
        <dbReference type="ARBA" id="ARBA00023125"/>
    </source>
</evidence>
<dbReference type="InterPro" id="IPR009057">
    <property type="entry name" value="Homeodomain-like_sf"/>
</dbReference>
<dbReference type="SMART" id="SM00342">
    <property type="entry name" value="HTH_ARAC"/>
    <property type="match status" value="1"/>
</dbReference>
<dbReference type="PRINTS" id="PR00032">
    <property type="entry name" value="HTHARAC"/>
</dbReference>
<evidence type="ECO:0000256" key="3">
    <source>
        <dbReference type="ARBA" id="ARBA00023163"/>
    </source>
</evidence>
<feature type="domain" description="HTH araC/xylS-type" evidence="4">
    <location>
        <begin position="173"/>
        <end position="271"/>
    </location>
</feature>
<dbReference type="PANTHER" id="PTHR43280:SF32">
    <property type="entry name" value="TRANSCRIPTIONAL REGULATORY PROTEIN"/>
    <property type="match status" value="1"/>
</dbReference>
<evidence type="ECO:0000313" key="6">
    <source>
        <dbReference type="Proteomes" id="UP000002215"/>
    </source>
</evidence>
<name>A0A979G9I1_CHIPD</name>
<dbReference type="GO" id="GO:0003700">
    <property type="term" value="F:DNA-binding transcription factor activity"/>
    <property type="evidence" value="ECO:0007669"/>
    <property type="project" value="InterPro"/>
</dbReference>
<dbReference type="PANTHER" id="PTHR43280">
    <property type="entry name" value="ARAC-FAMILY TRANSCRIPTIONAL REGULATOR"/>
    <property type="match status" value="1"/>
</dbReference>
<dbReference type="EMBL" id="CP001699">
    <property type="protein sequence ID" value="ACU63414.1"/>
    <property type="molecule type" value="Genomic_DNA"/>
</dbReference>
<reference evidence="6" key="1">
    <citation type="submission" date="2009-08" db="EMBL/GenBank/DDBJ databases">
        <title>The complete genome of Chitinophaga pinensis DSM 2588.</title>
        <authorList>
            <consortium name="US DOE Joint Genome Institute (JGI-PGF)"/>
            <person name="Lucas S."/>
            <person name="Copeland A."/>
            <person name="Lapidus A."/>
            <person name="Glavina del Rio T."/>
            <person name="Dalin E."/>
            <person name="Tice H."/>
            <person name="Bruce D."/>
            <person name="Goodwin L."/>
            <person name="Pitluck S."/>
            <person name="Kyrpides N."/>
            <person name="Mavromatis K."/>
            <person name="Ivanova N."/>
            <person name="Mikhailova N."/>
            <person name="Sims D."/>
            <person name="Meinche L."/>
            <person name="Brettin T."/>
            <person name="Detter J.C."/>
            <person name="Han C."/>
            <person name="Larimer F."/>
            <person name="Land M."/>
            <person name="Hauser L."/>
            <person name="Markowitz V."/>
            <person name="Cheng J.-F."/>
            <person name="Hugenholtz P."/>
            <person name="Woyke T."/>
            <person name="Wu D."/>
            <person name="Spring S."/>
            <person name="Klenk H.-P."/>
            <person name="Eisen J.A."/>
        </authorList>
    </citation>
    <scope>NUCLEOTIDE SEQUENCE [LARGE SCALE GENOMIC DNA]</scope>
    <source>
        <strain evidence="6">ATCC 43595 / DSM 2588 / LMG 13176 / NBRC 15968 / NCIMB 11800 / UQM 2034</strain>
    </source>
</reference>
<dbReference type="AlphaFoldDB" id="A0A979G9I1"/>
<dbReference type="InterPro" id="IPR037923">
    <property type="entry name" value="HTH-like"/>
</dbReference>
<accession>A0A979G9I1</accession>
<dbReference type="InterPro" id="IPR020449">
    <property type="entry name" value="Tscrpt_reg_AraC-type_HTH"/>
</dbReference>
<keyword evidence="1" id="KW-0805">Transcription regulation</keyword>
<evidence type="ECO:0000313" key="5">
    <source>
        <dbReference type="EMBL" id="ACU63414.1"/>
    </source>
</evidence>
<dbReference type="InterPro" id="IPR018060">
    <property type="entry name" value="HTH_AraC"/>
</dbReference>
<sequence>MKNSRNIPLHTLPALPFLASDQRTAFGEHWPSHRIDFYAIVWFTEDSGVHFIDFESYPIRENTVYLIGRNQVHSIPSEVLPKAKTIVFAASFFHRIEEPFLRQLFLPFSNEGILIPDQMHEALVNLFNLIVLENKGHNELKLLLKYTTAFLWQLYRFASHQLSLPAGEDSRIIQLFQLLETHYTEERSASFYAQQIGLTPKRINEILREKTGMTISQLLYQLLLIEAKRELFHGNLPIKEIAYQLGFADQSYFARFFKKHTGITPEEFREKESLRFRV</sequence>
<keyword evidence="2" id="KW-0238">DNA-binding</keyword>
<keyword evidence="3" id="KW-0804">Transcription</keyword>
<dbReference type="Proteomes" id="UP000002215">
    <property type="component" value="Chromosome"/>
</dbReference>
<reference evidence="5 6" key="2">
    <citation type="journal article" date="2010" name="Stand. Genomic Sci.">
        <title>Complete genome sequence of Chitinophaga pinensis type strain (UQM 2034).</title>
        <authorList>
            <person name="Glavina Del Rio T."/>
            <person name="Abt B."/>
            <person name="Spring S."/>
            <person name="Lapidus A."/>
            <person name="Nolan M."/>
            <person name="Tice H."/>
            <person name="Copeland A."/>
            <person name="Cheng J.F."/>
            <person name="Chen F."/>
            <person name="Bruce D."/>
            <person name="Goodwin L."/>
            <person name="Pitluck S."/>
            <person name="Ivanova N."/>
            <person name="Mavromatis K."/>
            <person name="Mikhailova N."/>
            <person name="Pati A."/>
            <person name="Chen A."/>
            <person name="Palaniappan K."/>
            <person name="Land M."/>
            <person name="Hauser L."/>
            <person name="Chang Y.J."/>
            <person name="Jeffries C.D."/>
            <person name="Chain P."/>
            <person name="Saunders E."/>
            <person name="Detter J.C."/>
            <person name="Brettin T."/>
            <person name="Rohde M."/>
            <person name="Goker M."/>
            <person name="Bristow J."/>
            <person name="Eisen J.A."/>
            <person name="Markowitz V."/>
            <person name="Hugenholtz P."/>
            <person name="Kyrpides N.C."/>
            <person name="Klenk H.P."/>
            <person name="Lucas S."/>
        </authorList>
    </citation>
    <scope>NUCLEOTIDE SEQUENCE [LARGE SCALE GENOMIC DNA]</scope>
    <source>
        <strain evidence="6">ATCC 43595 / DSM 2588 / LMG 13176 / NBRC 15968 / NCIMB 11800 / UQM 2034</strain>
    </source>
</reference>
<dbReference type="OrthoDB" id="9793451at2"/>
<dbReference type="RefSeq" id="WP_012793579.1">
    <property type="nucleotide sequence ID" value="NC_013132.1"/>
</dbReference>
<dbReference type="Pfam" id="PF12833">
    <property type="entry name" value="HTH_18"/>
    <property type="match status" value="1"/>
</dbReference>
<organism evidence="5 6">
    <name type="scientific">Chitinophaga pinensis (strain ATCC 43595 / DSM 2588 / LMG 13176 / NBRC 15968 / NCIMB 11800 / UQM 2034)</name>
    <dbReference type="NCBI Taxonomy" id="485918"/>
    <lineage>
        <taxon>Bacteria</taxon>
        <taxon>Pseudomonadati</taxon>
        <taxon>Bacteroidota</taxon>
        <taxon>Chitinophagia</taxon>
        <taxon>Chitinophagales</taxon>
        <taxon>Chitinophagaceae</taxon>
        <taxon>Chitinophaga</taxon>
    </lineage>
</organism>
<dbReference type="KEGG" id="cpi:Cpin_6000"/>
<dbReference type="GO" id="GO:0043565">
    <property type="term" value="F:sequence-specific DNA binding"/>
    <property type="evidence" value="ECO:0007669"/>
    <property type="project" value="InterPro"/>
</dbReference>
<dbReference type="SUPFAM" id="SSF46689">
    <property type="entry name" value="Homeodomain-like"/>
    <property type="match status" value="1"/>
</dbReference>
<evidence type="ECO:0000259" key="4">
    <source>
        <dbReference type="PROSITE" id="PS01124"/>
    </source>
</evidence>